<gene>
    <name evidence="1" type="ORF">BJ138DRAFT_1114916</name>
</gene>
<organism evidence="1 2">
    <name type="scientific">Hygrophoropsis aurantiaca</name>
    <dbReference type="NCBI Taxonomy" id="72124"/>
    <lineage>
        <taxon>Eukaryota</taxon>
        <taxon>Fungi</taxon>
        <taxon>Dikarya</taxon>
        <taxon>Basidiomycota</taxon>
        <taxon>Agaricomycotina</taxon>
        <taxon>Agaricomycetes</taxon>
        <taxon>Agaricomycetidae</taxon>
        <taxon>Boletales</taxon>
        <taxon>Coniophorineae</taxon>
        <taxon>Hygrophoropsidaceae</taxon>
        <taxon>Hygrophoropsis</taxon>
    </lineage>
</organism>
<sequence length="61" mass="6940">MRSSTMGPSCMEYVAQGKYMKLCDVEVYVVAYAMFKVNIVAKNFKGYNDAVAKKNTFKQKN</sequence>
<evidence type="ECO:0000313" key="2">
    <source>
        <dbReference type="Proteomes" id="UP000790377"/>
    </source>
</evidence>
<comment type="caution">
    <text evidence="1">The sequence shown here is derived from an EMBL/GenBank/DDBJ whole genome shotgun (WGS) entry which is preliminary data.</text>
</comment>
<dbReference type="Proteomes" id="UP000790377">
    <property type="component" value="Unassembled WGS sequence"/>
</dbReference>
<name>A0ACB8A8B1_9AGAM</name>
<reference evidence="1" key="1">
    <citation type="journal article" date="2021" name="New Phytol.">
        <title>Evolutionary innovations through gain and loss of genes in the ectomycorrhizal Boletales.</title>
        <authorList>
            <person name="Wu G."/>
            <person name="Miyauchi S."/>
            <person name="Morin E."/>
            <person name="Kuo A."/>
            <person name="Drula E."/>
            <person name="Varga T."/>
            <person name="Kohler A."/>
            <person name="Feng B."/>
            <person name="Cao Y."/>
            <person name="Lipzen A."/>
            <person name="Daum C."/>
            <person name="Hundley H."/>
            <person name="Pangilinan J."/>
            <person name="Johnson J."/>
            <person name="Barry K."/>
            <person name="LaButti K."/>
            <person name="Ng V."/>
            <person name="Ahrendt S."/>
            <person name="Min B."/>
            <person name="Choi I.G."/>
            <person name="Park H."/>
            <person name="Plett J.M."/>
            <person name="Magnuson J."/>
            <person name="Spatafora J.W."/>
            <person name="Nagy L.G."/>
            <person name="Henrissat B."/>
            <person name="Grigoriev I.V."/>
            <person name="Yang Z.L."/>
            <person name="Xu J."/>
            <person name="Martin F.M."/>
        </authorList>
    </citation>
    <scope>NUCLEOTIDE SEQUENCE</scope>
    <source>
        <strain evidence="1">ATCC 28755</strain>
    </source>
</reference>
<dbReference type="EMBL" id="MU267755">
    <property type="protein sequence ID" value="KAH7909530.1"/>
    <property type="molecule type" value="Genomic_DNA"/>
</dbReference>
<keyword evidence="2" id="KW-1185">Reference proteome</keyword>
<protein>
    <submittedName>
        <fullName evidence="1">Uncharacterized protein</fullName>
    </submittedName>
</protein>
<accession>A0ACB8A8B1</accession>
<evidence type="ECO:0000313" key="1">
    <source>
        <dbReference type="EMBL" id="KAH7909530.1"/>
    </source>
</evidence>
<proteinExistence type="predicted"/>